<sequence>MRWTESGNGRWCSAFAALGALLLCFASVAAQTQPVVPPSPMASVQPRFSVVIDAAHGGADTGAKLTSGLMEKDLVLALSVRLRSLLAARGISVITTRESDTTVAADDRAGLANHSMAAACIMLHATTTGSGVHLFTSSLAAVPNGRFLPWQTAQAAYTPQSLRLSSEIASALGHVQVPVTLGRASVPPMDNFTCPAVAVELAPLAHGNTTRAAPLTDSAYQTRIVEALAAALEQWRSDWRQQP</sequence>
<evidence type="ECO:0000256" key="1">
    <source>
        <dbReference type="ARBA" id="ARBA00001561"/>
    </source>
</evidence>
<evidence type="ECO:0000259" key="5">
    <source>
        <dbReference type="Pfam" id="PF01520"/>
    </source>
</evidence>
<protein>
    <recommendedName>
        <fullName evidence="2">N-acetylmuramoyl-L-alanine amidase</fullName>
        <ecNumber evidence="2">3.5.1.28</ecNumber>
    </recommendedName>
</protein>
<feature type="chain" id="PRO_5020549930" description="N-acetylmuramoyl-L-alanine amidase" evidence="4">
    <location>
        <begin position="30"/>
        <end position="243"/>
    </location>
</feature>
<dbReference type="PANTHER" id="PTHR30404">
    <property type="entry name" value="N-ACETYLMURAMOYL-L-ALANINE AMIDASE"/>
    <property type="match status" value="1"/>
</dbReference>
<evidence type="ECO:0000256" key="2">
    <source>
        <dbReference type="ARBA" id="ARBA00011901"/>
    </source>
</evidence>
<evidence type="ECO:0000313" key="7">
    <source>
        <dbReference type="Proteomes" id="UP000295210"/>
    </source>
</evidence>
<dbReference type="OrthoDB" id="9806267at2"/>
<keyword evidence="3" id="KW-0378">Hydrolase</keyword>
<feature type="domain" description="MurNAc-LAA" evidence="5">
    <location>
        <begin position="50"/>
        <end position="233"/>
    </location>
</feature>
<evidence type="ECO:0000256" key="4">
    <source>
        <dbReference type="SAM" id="SignalP"/>
    </source>
</evidence>
<dbReference type="SUPFAM" id="SSF53187">
    <property type="entry name" value="Zn-dependent exopeptidases"/>
    <property type="match status" value="1"/>
</dbReference>
<reference evidence="6 7" key="1">
    <citation type="submission" date="2019-03" db="EMBL/GenBank/DDBJ databases">
        <title>Genomic Encyclopedia of Type Strains, Phase IV (KMG-IV): sequencing the most valuable type-strain genomes for metagenomic binning, comparative biology and taxonomic classification.</title>
        <authorList>
            <person name="Goeker M."/>
        </authorList>
    </citation>
    <scope>NUCLEOTIDE SEQUENCE [LARGE SCALE GENOMIC DNA]</scope>
    <source>
        <strain evidence="6 7">DSM 103428</strain>
    </source>
</reference>
<dbReference type="AlphaFoldDB" id="A0A4R1L4Q7"/>
<keyword evidence="4" id="KW-0732">Signal</keyword>
<dbReference type="Proteomes" id="UP000295210">
    <property type="component" value="Unassembled WGS sequence"/>
</dbReference>
<proteinExistence type="predicted"/>
<comment type="catalytic activity">
    <reaction evidence="1">
        <text>Hydrolyzes the link between N-acetylmuramoyl residues and L-amino acid residues in certain cell-wall glycopeptides.</text>
        <dbReference type="EC" id="3.5.1.28"/>
    </reaction>
</comment>
<gene>
    <name evidence="6" type="ORF">C7378_2740</name>
</gene>
<dbReference type="EC" id="3.5.1.28" evidence="2"/>
<evidence type="ECO:0000256" key="3">
    <source>
        <dbReference type="ARBA" id="ARBA00022801"/>
    </source>
</evidence>
<evidence type="ECO:0000313" key="6">
    <source>
        <dbReference type="EMBL" id="TCK72107.1"/>
    </source>
</evidence>
<comment type="caution">
    <text evidence="6">The sequence shown here is derived from an EMBL/GenBank/DDBJ whole genome shotgun (WGS) entry which is preliminary data.</text>
</comment>
<dbReference type="GO" id="GO:0030288">
    <property type="term" value="C:outer membrane-bounded periplasmic space"/>
    <property type="evidence" value="ECO:0007669"/>
    <property type="project" value="TreeGrafter"/>
</dbReference>
<keyword evidence="7" id="KW-1185">Reference proteome</keyword>
<dbReference type="GO" id="GO:0009253">
    <property type="term" value="P:peptidoglycan catabolic process"/>
    <property type="evidence" value="ECO:0007669"/>
    <property type="project" value="InterPro"/>
</dbReference>
<accession>A0A4R1L4Q7</accession>
<name>A0A4R1L4Q7_9BACT</name>
<organism evidence="6 7">
    <name type="scientific">Acidipila rosea</name>
    <dbReference type="NCBI Taxonomy" id="768535"/>
    <lineage>
        <taxon>Bacteria</taxon>
        <taxon>Pseudomonadati</taxon>
        <taxon>Acidobacteriota</taxon>
        <taxon>Terriglobia</taxon>
        <taxon>Terriglobales</taxon>
        <taxon>Acidobacteriaceae</taxon>
        <taxon>Acidipila</taxon>
    </lineage>
</organism>
<feature type="signal peptide" evidence="4">
    <location>
        <begin position="1"/>
        <end position="29"/>
    </location>
</feature>
<dbReference type="PANTHER" id="PTHR30404:SF0">
    <property type="entry name" value="N-ACETYLMURAMOYL-L-ALANINE AMIDASE AMIC"/>
    <property type="match status" value="1"/>
</dbReference>
<dbReference type="Gene3D" id="3.40.630.40">
    <property type="entry name" value="Zn-dependent exopeptidases"/>
    <property type="match status" value="1"/>
</dbReference>
<dbReference type="Pfam" id="PF01520">
    <property type="entry name" value="Amidase_3"/>
    <property type="match status" value="1"/>
</dbReference>
<dbReference type="CDD" id="cd02696">
    <property type="entry name" value="MurNAc-LAA"/>
    <property type="match status" value="1"/>
</dbReference>
<dbReference type="GO" id="GO:0008745">
    <property type="term" value="F:N-acetylmuramoyl-L-alanine amidase activity"/>
    <property type="evidence" value="ECO:0007669"/>
    <property type="project" value="UniProtKB-EC"/>
</dbReference>
<dbReference type="EMBL" id="SMGK01000004">
    <property type="protein sequence ID" value="TCK72107.1"/>
    <property type="molecule type" value="Genomic_DNA"/>
</dbReference>
<dbReference type="InterPro" id="IPR050695">
    <property type="entry name" value="N-acetylmuramoyl_amidase_3"/>
</dbReference>
<dbReference type="InterPro" id="IPR002508">
    <property type="entry name" value="MurNAc-LAA_cat"/>
</dbReference>